<comment type="similarity">
    <text evidence="4">In the N-terminal section; belongs to the CobB/CobQ family.</text>
</comment>
<evidence type="ECO:0000313" key="14">
    <source>
        <dbReference type="Proteomes" id="UP001497392"/>
    </source>
</evidence>
<dbReference type="InterPro" id="IPR028979">
    <property type="entry name" value="Ser_kin/Pase_Hpr-like_N_sf"/>
</dbReference>
<feature type="domain" description="DRTGG" evidence="12">
    <location>
        <begin position="240"/>
        <end position="373"/>
    </location>
</feature>
<dbReference type="Gene3D" id="3.40.1390.20">
    <property type="entry name" value="HprK N-terminal domain-like"/>
    <property type="match status" value="1"/>
</dbReference>
<dbReference type="SUPFAM" id="SSF52540">
    <property type="entry name" value="P-loop containing nucleoside triphosphate hydrolases"/>
    <property type="match status" value="1"/>
</dbReference>
<keyword evidence="7" id="KW-0963">Cytoplasm</keyword>
<evidence type="ECO:0000313" key="13">
    <source>
        <dbReference type="EMBL" id="CAL5229291.1"/>
    </source>
</evidence>
<dbReference type="EMBL" id="CAXHTA020000020">
    <property type="protein sequence ID" value="CAL5229291.1"/>
    <property type="molecule type" value="Genomic_DNA"/>
</dbReference>
<comment type="pathway">
    <text evidence="2">Metabolic intermediate biosynthesis; acetyl-CoA biosynthesis; acetyl-CoA from acetate: step 2/2.</text>
</comment>
<dbReference type="Pfam" id="PF01515">
    <property type="entry name" value="PTA_PTB"/>
    <property type="match status" value="1"/>
</dbReference>
<evidence type="ECO:0000256" key="2">
    <source>
        <dbReference type="ARBA" id="ARBA00004989"/>
    </source>
</evidence>
<organism evidence="13 14">
    <name type="scientific">Coccomyxa viridis</name>
    <dbReference type="NCBI Taxonomy" id="1274662"/>
    <lineage>
        <taxon>Eukaryota</taxon>
        <taxon>Viridiplantae</taxon>
        <taxon>Chlorophyta</taxon>
        <taxon>core chlorophytes</taxon>
        <taxon>Trebouxiophyceae</taxon>
        <taxon>Trebouxiophyceae incertae sedis</taxon>
        <taxon>Coccomyxaceae</taxon>
        <taxon>Coccomyxa</taxon>
    </lineage>
</organism>
<gene>
    <name evidence="13" type="primary">g12589</name>
    <name evidence="13" type="ORF">VP750_LOCUS11197</name>
</gene>
<dbReference type="PIRSF" id="PIRSF006107">
    <property type="entry name" value="PhpActrans_proteobac"/>
    <property type="match status" value="1"/>
</dbReference>
<dbReference type="SUPFAM" id="SSF53659">
    <property type="entry name" value="Isocitrate/Isopropylmalate dehydrogenase-like"/>
    <property type="match status" value="1"/>
</dbReference>
<comment type="caution">
    <text evidence="13">The sequence shown here is derived from an EMBL/GenBank/DDBJ whole genome shotgun (WGS) entry which is preliminary data.</text>
</comment>
<evidence type="ECO:0000256" key="7">
    <source>
        <dbReference type="ARBA" id="ARBA00022490"/>
    </source>
</evidence>
<dbReference type="Pfam" id="PF07085">
    <property type="entry name" value="DRTGG"/>
    <property type="match status" value="1"/>
</dbReference>
<dbReference type="PANTHER" id="PTHR43356:SF3">
    <property type="entry name" value="PHOSPHATE ACETYLTRANSFERASE"/>
    <property type="match status" value="1"/>
</dbReference>
<dbReference type="CDD" id="cd03109">
    <property type="entry name" value="DTBS"/>
    <property type="match status" value="1"/>
</dbReference>
<comment type="similarity">
    <text evidence="3">In the C-terminal section; belongs to the phosphate acetyltransferase and butyryltransferase family.</text>
</comment>
<evidence type="ECO:0000256" key="8">
    <source>
        <dbReference type="ARBA" id="ARBA00022679"/>
    </source>
</evidence>
<dbReference type="Gene3D" id="3.40.50.10950">
    <property type="match status" value="1"/>
</dbReference>
<evidence type="ECO:0000256" key="5">
    <source>
        <dbReference type="ARBA" id="ARBA00012707"/>
    </source>
</evidence>
<dbReference type="EC" id="2.3.1.8" evidence="5"/>
<sequence length="756" mass="80941">MAMSAEADKPQQSKSLFVMNVEGKRTTGPLLIGLLDYFQRWLPNVGYFEPIAGDPFPSDTGGGASRYVELLSRSFNITDAPQDMTAVSRREAVAALAHEKPGELLDRIFAAFQDYKAKYQHDMVLVGGTHEGNSQGSINVPGNRLELNARMAASLDAPVLMVLDANSASGVSDLVTKALVSRNGLLEERAEIVGLIVNKVPVRERGLFKAQLEKELSKHNLPLLGVLPTNPMISSVRMDEIQAALDVDMISGRKQQSDLPVNQVYVATADLGSTLAKLSDQGNTRPLVVTDIGRGDLLLGLTAASECPVGPHISGILCTSCGHAKTDISPHVQHILNAKRAPHAAIEEAGVTAAFPIMATKHNTWEAVTAIDRIQPSIRPTSAAKITASKEMFAEYVDGDQLISALEAEREFVMTPKMFMHTINRICLQQPQRIVLPEAMDPRVLAAAEELTARGLAKIILLGDPEPVQAEASRLGIDISKCEVIDHYKAPHLERYVERLVEAREKKNLTPEGARDLLHDSNYFGTMMTMCGDADGMVSGATHTTAATIRPGLQVLRTKDSPLVSSVFFMCLPDKVLIYGDCAVNVLPNAEELAQIAATSADTAAAFGIEPRVAMLSYSTFGSGSGPEVDKVTEAVKIAQEKRPDLKLEGPLQYDAAVDPNVAKTKVKGQSEVAGRATVCIFPSLDTGNNTYKAVQQSTNAIAIGPILQGLSRPVNDLSRGCTVSDIVNTVTCTSVQAVAIKEKKASTPAGAAVAA</sequence>
<dbReference type="InterPro" id="IPR027417">
    <property type="entry name" value="P-loop_NTPase"/>
</dbReference>
<dbReference type="NCBIfam" id="NF007233">
    <property type="entry name" value="PRK09653.1"/>
    <property type="match status" value="1"/>
</dbReference>
<dbReference type="InterPro" id="IPR042113">
    <property type="entry name" value="P_AcTrfase_dom1"/>
</dbReference>
<dbReference type="InterPro" id="IPR010766">
    <property type="entry name" value="DRTGG"/>
</dbReference>
<dbReference type="PANTHER" id="PTHR43356">
    <property type="entry name" value="PHOSPHATE ACETYLTRANSFERASE"/>
    <property type="match status" value="1"/>
</dbReference>
<dbReference type="Gene3D" id="3.40.50.10750">
    <property type="entry name" value="Isocitrate/Isopropylmalate dehydrogenase-like"/>
    <property type="match status" value="1"/>
</dbReference>
<evidence type="ECO:0000256" key="9">
    <source>
        <dbReference type="ARBA" id="ARBA00023315"/>
    </source>
</evidence>
<accession>A0ABP1GAQ7</accession>
<dbReference type="NCBIfam" id="TIGR00651">
    <property type="entry name" value="pta"/>
    <property type="match status" value="1"/>
</dbReference>
<dbReference type="InterPro" id="IPR050500">
    <property type="entry name" value="Phos_Acetyltrans/Butyryltrans"/>
</dbReference>
<proteinExistence type="inferred from homology"/>
<evidence type="ECO:0000256" key="3">
    <source>
        <dbReference type="ARBA" id="ARBA00008756"/>
    </source>
</evidence>
<evidence type="ECO:0000256" key="6">
    <source>
        <dbReference type="ARBA" id="ARBA00021528"/>
    </source>
</evidence>
<dbReference type="InterPro" id="IPR042112">
    <property type="entry name" value="P_AcTrfase_dom2"/>
</dbReference>
<dbReference type="Gene3D" id="3.40.50.300">
    <property type="entry name" value="P-loop containing nucleotide triphosphate hydrolases"/>
    <property type="match status" value="1"/>
</dbReference>
<feature type="domain" description="Phosphate acetyl/butaryl transferase" evidence="11">
    <location>
        <begin position="418"/>
        <end position="734"/>
    </location>
</feature>
<dbReference type="Pfam" id="PF13500">
    <property type="entry name" value="AAA_26"/>
    <property type="match status" value="1"/>
</dbReference>
<dbReference type="Proteomes" id="UP001497392">
    <property type="component" value="Unassembled WGS sequence"/>
</dbReference>
<keyword evidence="14" id="KW-1185">Reference proteome</keyword>
<evidence type="ECO:0000259" key="11">
    <source>
        <dbReference type="Pfam" id="PF01515"/>
    </source>
</evidence>
<keyword evidence="9" id="KW-0012">Acyltransferase</keyword>
<dbReference type="NCBIfam" id="NF004167">
    <property type="entry name" value="PRK05632.1"/>
    <property type="match status" value="1"/>
</dbReference>
<protein>
    <recommendedName>
        <fullName evidence="6">Phosphate acetyltransferase</fullName>
        <ecNumber evidence="5">2.3.1.8</ecNumber>
    </recommendedName>
    <alternativeName>
        <fullName evidence="10">Phosphotransacetylase</fullName>
    </alternativeName>
</protein>
<dbReference type="InterPro" id="IPR002505">
    <property type="entry name" value="PTA_PTB"/>
</dbReference>
<evidence type="ECO:0000259" key="12">
    <source>
        <dbReference type="Pfam" id="PF07085"/>
    </source>
</evidence>
<keyword evidence="8" id="KW-0808">Transferase</keyword>
<evidence type="ECO:0000256" key="10">
    <source>
        <dbReference type="ARBA" id="ARBA00031108"/>
    </source>
</evidence>
<name>A0ABP1GAQ7_9CHLO</name>
<comment type="subcellular location">
    <subcellularLocation>
        <location evidence="1">Cytoplasm</location>
    </subcellularLocation>
</comment>
<evidence type="ECO:0000256" key="4">
    <source>
        <dbReference type="ARBA" id="ARBA00009786"/>
    </source>
</evidence>
<reference evidence="13 14" key="1">
    <citation type="submission" date="2024-06" db="EMBL/GenBank/DDBJ databases">
        <authorList>
            <person name="Kraege A."/>
            <person name="Thomma B."/>
        </authorList>
    </citation>
    <scope>NUCLEOTIDE SEQUENCE [LARGE SCALE GENOMIC DNA]</scope>
</reference>
<evidence type="ECO:0000256" key="1">
    <source>
        <dbReference type="ARBA" id="ARBA00004496"/>
    </source>
</evidence>
<dbReference type="InterPro" id="IPR016475">
    <property type="entry name" value="P-Actrans_bac"/>
</dbReference>
<dbReference type="InterPro" id="IPR004614">
    <property type="entry name" value="P_AcTrfase"/>
</dbReference>